<proteinExistence type="predicted"/>
<dbReference type="InterPro" id="IPR018393">
    <property type="entry name" value="NADHpl_OxRdtase_5_subgr"/>
</dbReference>
<evidence type="ECO:0000256" key="1">
    <source>
        <dbReference type="ARBA" id="ARBA00004127"/>
    </source>
</evidence>
<organism evidence="9 10">
    <name type="scientific">Shiella aurantiaca</name>
    <dbReference type="NCBI Taxonomy" id="3058365"/>
    <lineage>
        <taxon>Bacteria</taxon>
        <taxon>Pseudomonadati</taxon>
        <taxon>Bacteroidota</taxon>
        <taxon>Cytophagia</taxon>
        <taxon>Cytophagales</taxon>
        <taxon>Shiellaceae</taxon>
        <taxon>Shiella</taxon>
    </lineage>
</organism>
<dbReference type="NCBIfam" id="TIGR01974">
    <property type="entry name" value="NDH_I_L"/>
    <property type="match status" value="1"/>
</dbReference>
<evidence type="ECO:0000313" key="9">
    <source>
        <dbReference type="EMBL" id="MDN4167000.1"/>
    </source>
</evidence>
<keyword evidence="3 6" id="KW-1133">Transmembrane helix</keyword>
<dbReference type="PRINTS" id="PR01435">
    <property type="entry name" value="NPOXDRDTASE5"/>
</dbReference>
<protein>
    <submittedName>
        <fullName evidence="9">NADH-quinone oxidoreductase subunit L</fullName>
        <ecNumber evidence="9">1.6.5.-</ecNumber>
    </submittedName>
</protein>
<dbReference type="Proteomes" id="UP001168552">
    <property type="component" value="Unassembled WGS sequence"/>
</dbReference>
<feature type="transmembrane region" description="Helical" evidence="6">
    <location>
        <begin position="381"/>
        <end position="400"/>
    </location>
</feature>
<evidence type="ECO:0000259" key="7">
    <source>
        <dbReference type="Pfam" id="PF00361"/>
    </source>
</evidence>
<dbReference type="RefSeq" id="WP_320005538.1">
    <property type="nucleotide sequence ID" value="NZ_JAUHJS010000010.1"/>
</dbReference>
<sequence>MPQVQTLLLGLTSLCTLYLFVRGEDVQFAHPWIALGDLPLHIGFWLNDTARWMLLLVQFIAFLVILYSQAYMAEDRDKNRYFAYLGLFVSAMSLLVVANHFLLLFLAWELVGFSSYLLIGFWWERPLAAAASRKAFLLNRVGDIGLIVALGILFSFLGDIAFSDLAEVDLSLMPHGWQVALGFALLAAVAGKSAQFPLQVWLPDAMQGPTPASALIHAATMVAAGVYLLVRVFPLFTDVVLDGMLLLGTFTALIGALSACVQTDIKKVLAYSTVSQLGMMVAAVGAGAPSVAFLHLTTHAFFKAALFLAAGTIIHGLHHVQEYHGRDVQDMRLMGGLGKLFPITRITFIAATLSITAFPFFSGFVSKEYILLAAWSGNGLAKGAFIGLLLTSLLTAYYMFRQVFMIFYGRNRLDAEAAEHSLEPISMRIPLLILGAASTGFFFAWNPFQWQTGWLFGRLTFLQTISFHHTGVLVAGLAATFLGSVWAFMQFKKSAQLTDSEVSLTSIQKTLLASFYWDAVLTGLYRKVVLPLSRSLYRFDKRVIDGIIHGLGKGPVVIAHINAWLDRWVVDGILHVGSRLIYRIGKWVGQWQRGTVSGFLVAFVCCLLMLMVWLLF</sequence>
<feature type="transmembrane region" description="Helical" evidence="6">
    <location>
        <begin position="81"/>
        <end position="98"/>
    </location>
</feature>
<accession>A0ABT8F9C5</accession>
<dbReference type="PANTHER" id="PTHR42829:SF2">
    <property type="entry name" value="NADH-UBIQUINONE OXIDOREDUCTASE CHAIN 5"/>
    <property type="match status" value="1"/>
</dbReference>
<feature type="transmembrane region" description="Helical" evidence="6">
    <location>
        <begin position="175"/>
        <end position="191"/>
    </location>
</feature>
<evidence type="ECO:0000256" key="5">
    <source>
        <dbReference type="RuleBase" id="RU000320"/>
    </source>
</evidence>
<gene>
    <name evidence="9" type="ORF">QWY31_15925</name>
</gene>
<feature type="transmembrane region" description="Helical" evidence="6">
    <location>
        <begin position="300"/>
        <end position="320"/>
    </location>
</feature>
<feature type="transmembrane region" description="Helical" evidence="6">
    <location>
        <begin position="596"/>
        <end position="615"/>
    </location>
</feature>
<feature type="transmembrane region" description="Helical" evidence="6">
    <location>
        <begin position="268"/>
        <end position="288"/>
    </location>
</feature>
<dbReference type="EMBL" id="JAUHJS010000010">
    <property type="protein sequence ID" value="MDN4167000.1"/>
    <property type="molecule type" value="Genomic_DNA"/>
</dbReference>
<feature type="transmembrane region" description="Helical" evidence="6">
    <location>
        <begin position="50"/>
        <end position="69"/>
    </location>
</feature>
<keyword evidence="9" id="KW-0560">Oxidoreductase</keyword>
<feature type="transmembrane region" description="Helical" evidence="6">
    <location>
        <begin position="468"/>
        <end position="489"/>
    </location>
</feature>
<keyword evidence="4 6" id="KW-0472">Membrane</keyword>
<dbReference type="Pfam" id="PF00361">
    <property type="entry name" value="Proton_antipo_M"/>
    <property type="match status" value="1"/>
</dbReference>
<feature type="transmembrane region" description="Helical" evidence="6">
    <location>
        <begin position="340"/>
        <end position="361"/>
    </location>
</feature>
<reference evidence="9" key="1">
    <citation type="submission" date="2023-06" db="EMBL/GenBank/DDBJ databases">
        <title>Cytophagales bacterium Strain LB-30, isolated from soil.</title>
        <authorList>
            <person name="Liu B."/>
        </authorList>
    </citation>
    <scope>NUCLEOTIDE SEQUENCE</scope>
    <source>
        <strain evidence="9">LB-30</strain>
    </source>
</reference>
<feature type="transmembrane region" description="Helical" evidence="6">
    <location>
        <begin position="104"/>
        <end position="123"/>
    </location>
</feature>
<feature type="transmembrane region" description="Helical" evidence="6">
    <location>
        <begin position="429"/>
        <end position="448"/>
    </location>
</feature>
<dbReference type="GO" id="GO:0016491">
    <property type="term" value="F:oxidoreductase activity"/>
    <property type="evidence" value="ECO:0007669"/>
    <property type="project" value="UniProtKB-KW"/>
</dbReference>
<dbReference type="PRINTS" id="PR01434">
    <property type="entry name" value="NADHDHGNASE5"/>
</dbReference>
<feature type="domain" description="NADH-Ubiquinone oxidoreductase (complex I) chain 5 N-terminal" evidence="8">
    <location>
        <begin position="32"/>
        <end position="82"/>
    </location>
</feature>
<comment type="caution">
    <text evidence="9">The sequence shown here is derived from an EMBL/GenBank/DDBJ whole genome shotgun (WGS) entry which is preliminary data.</text>
</comment>
<keyword evidence="10" id="KW-1185">Reference proteome</keyword>
<dbReference type="Gene3D" id="1.20.5.2700">
    <property type="match status" value="1"/>
</dbReference>
<comment type="subcellular location">
    <subcellularLocation>
        <location evidence="1">Endomembrane system</location>
        <topology evidence="1">Multi-pass membrane protein</topology>
    </subcellularLocation>
    <subcellularLocation>
        <location evidence="5">Membrane</location>
        <topology evidence="5">Multi-pass membrane protein</topology>
    </subcellularLocation>
</comment>
<evidence type="ECO:0000256" key="2">
    <source>
        <dbReference type="ARBA" id="ARBA00022692"/>
    </source>
</evidence>
<name>A0ABT8F9C5_9BACT</name>
<evidence type="ECO:0000259" key="8">
    <source>
        <dbReference type="Pfam" id="PF00662"/>
    </source>
</evidence>
<dbReference type="InterPro" id="IPR001750">
    <property type="entry name" value="ND/Mrp_TM"/>
</dbReference>
<dbReference type="InterPro" id="IPR003945">
    <property type="entry name" value="NU5C-like"/>
</dbReference>
<dbReference type="Pfam" id="PF00662">
    <property type="entry name" value="Proton_antipo_N"/>
    <property type="match status" value="1"/>
</dbReference>
<dbReference type="PANTHER" id="PTHR42829">
    <property type="entry name" value="NADH-UBIQUINONE OXIDOREDUCTASE CHAIN 5"/>
    <property type="match status" value="1"/>
</dbReference>
<feature type="transmembrane region" description="Helical" evidence="6">
    <location>
        <begin position="239"/>
        <end position="261"/>
    </location>
</feature>
<evidence type="ECO:0000256" key="6">
    <source>
        <dbReference type="SAM" id="Phobius"/>
    </source>
</evidence>
<dbReference type="InterPro" id="IPR001516">
    <property type="entry name" value="Proton_antipo_N"/>
</dbReference>
<evidence type="ECO:0000256" key="4">
    <source>
        <dbReference type="ARBA" id="ARBA00023136"/>
    </source>
</evidence>
<keyword evidence="2 5" id="KW-0812">Transmembrane</keyword>
<feature type="domain" description="NADH:quinone oxidoreductase/Mrp antiporter transmembrane" evidence="7">
    <location>
        <begin position="98"/>
        <end position="380"/>
    </location>
</feature>
<feature type="transmembrane region" description="Helical" evidence="6">
    <location>
        <begin position="212"/>
        <end position="233"/>
    </location>
</feature>
<feature type="transmembrane region" description="Helical" evidence="6">
    <location>
        <begin position="144"/>
        <end position="163"/>
    </location>
</feature>
<evidence type="ECO:0000256" key="3">
    <source>
        <dbReference type="ARBA" id="ARBA00022989"/>
    </source>
</evidence>
<dbReference type="EC" id="1.6.5.-" evidence="9"/>
<evidence type="ECO:0000313" key="10">
    <source>
        <dbReference type="Proteomes" id="UP001168552"/>
    </source>
</evidence>